<sequence length="328" mass="35400">MEKCWFALQQTHIPPPRHLDAGVVQQSRPGGDGIHSSGADRNDNNNDNNNDNAPLTLGHIIASPRSIDQVINRSGVHPFPAGMPILGPQILTNFTWTSQTEVTTKVTGKGSILPILPGLNATASIGGMFQRRVREYWAFDRLELYTVHPSRAYVQRCLDEDEVAEHIERVKTLGFWSVYMVTGIAVARGGGRREGVRRAGRGATVGAGVEVPALAEVGPEVEVNVATGTSVAATQVTDFIWAVRLAKITKHGLQSDWAVETVTGKMSMFGPGAVFTPGRDEVDVEKVLEAHGMGGMKTAREPVTGLLFVELPEDEDVDDKVHAETGGH</sequence>
<dbReference type="AlphaFoldDB" id="A0AAJ0B8T3"/>
<evidence type="ECO:0000313" key="2">
    <source>
        <dbReference type="EMBL" id="KAK1751491.1"/>
    </source>
</evidence>
<evidence type="ECO:0000256" key="1">
    <source>
        <dbReference type="SAM" id="MobiDB-lite"/>
    </source>
</evidence>
<dbReference type="Proteomes" id="UP001239445">
    <property type="component" value="Unassembled WGS sequence"/>
</dbReference>
<accession>A0AAJ0B8T3</accession>
<reference evidence="2" key="1">
    <citation type="submission" date="2023-06" db="EMBL/GenBank/DDBJ databases">
        <title>Genome-scale phylogeny and comparative genomics of the fungal order Sordariales.</title>
        <authorList>
            <consortium name="Lawrence Berkeley National Laboratory"/>
            <person name="Hensen N."/>
            <person name="Bonometti L."/>
            <person name="Westerberg I."/>
            <person name="Brannstrom I.O."/>
            <person name="Guillou S."/>
            <person name="Cros-Aarteil S."/>
            <person name="Calhoun S."/>
            <person name="Haridas S."/>
            <person name="Kuo A."/>
            <person name="Mondo S."/>
            <person name="Pangilinan J."/>
            <person name="Riley R."/>
            <person name="Labutti K."/>
            <person name="Andreopoulos B."/>
            <person name="Lipzen A."/>
            <person name="Chen C."/>
            <person name="Yanf M."/>
            <person name="Daum C."/>
            <person name="Ng V."/>
            <person name="Clum A."/>
            <person name="Steindorff A."/>
            <person name="Ohm R."/>
            <person name="Martin F."/>
            <person name="Silar P."/>
            <person name="Natvig D."/>
            <person name="Lalanne C."/>
            <person name="Gautier V."/>
            <person name="Ament-Velasquez S.L."/>
            <person name="Kruys A."/>
            <person name="Hutchinson M.I."/>
            <person name="Powell A.J."/>
            <person name="Barry K."/>
            <person name="Miller A.N."/>
            <person name="Grigoriev I.V."/>
            <person name="Debuchy R."/>
            <person name="Gladieux P."/>
            <person name="Thoren M.H."/>
            <person name="Johannesson H."/>
        </authorList>
    </citation>
    <scope>NUCLEOTIDE SEQUENCE</scope>
    <source>
        <strain evidence="2">PSN4</strain>
    </source>
</reference>
<name>A0AAJ0B8T3_9PEZI</name>
<gene>
    <name evidence="2" type="ORF">QBC47DRAFT_391918</name>
</gene>
<comment type="caution">
    <text evidence="2">The sequence shown here is derived from an EMBL/GenBank/DDBJ whole genome shotgun (WGS) entry which is preliminary data.</text>
</comment>
<feature type="region of interest" description="Disordered" evidence="1">
    <location>
        <begin position="15"/>
        <end position="54"/>
    </location>
</feature>
<evidence type="ECO:0000313" key="3">
    <source>
        <dbReference type="Proteomes" id="UP001239445"/>
    </source>
</evidence>
<proteinExistence type="predicted"/>
<dbReference type="EMBL" id="MU839842">
    <property type="protein sequence ID" value="KAK1751491.1"/>
    <property type="molecule type" value="Genomic_DNA"/>
</dbReference>
<protein>
    <submittedName>
        <fullName evidence="2">Uncharacterized protein</fullName>
    </submittedName>
</protein>
<organism evidence="2 3">
    <name type="scientific">Echria macrotheca</name>
    <dbReference type="NCBI Taxonomy" id="438768"/>
    <lineage>
        <taxon>Eukaryota</taxon>
        <taxon>Fungi</taxon>
        <taxon>Dikarya</taxon>
        <taxon>Ascomycota</taxon>
        <taxon>Pezizomycotina</taxon>
        <taxon>Sordariomycetes</taxon>
        <taxon>Sordariomycetidae</taxon>
        <taxon>Sordariales</taxon>
        <taxon>Schizotheciaceae</taxon>
        <taxon>Echria</taxon>
    </lineage>
</organism>
<keyword evidence="3" id="KW-1185">Reference proteome</keyword>